<dbReference type="AlphaFoldDB" id="A0A3M4M7P6"/>
<evidence type="ECO:0000256" key="1">
    <source>
        <dbReference type="SAM" id="SignalP"/>
    </source>
</evidence>
<organism evidence="2 3">
    <name type="scientific">Pseudomonas cichorii</name>
    <dbReference type="NCBI Taxonomy" id="36746"/>
    <lineage>
        <taxon>Bacteria</taxon>
        <taxon>Pseudomonadati</taxon>
        <taxon>Pseudomonadota</taxon>
        <taxon>Gammaproteobacteria</taxon>
        <taxon>Pseudomonadales</taxon>
        <taxon>Pseudomonadaceae</taxon>
        <taxon>Pseudomonas</taxon>
    </lineage>
</organism>
<feature type="signal peptide" evidence="1">
    <location>
        <begin position="1"/>
        <end position="22"/>
    </location>
</feature>
<gene>
    <name evidence="2" type="ORF">ALQ04_01304</name>
</gene>
<comment type="caution">
    <text evidence="2">The sequence shown here is derived from an EMBL/GenBank/DDBJ whole genome shotgun (WGS) entry which is preliminary data.</text>
</comment>
<proteinExistence type="predicted"/>
<evidence type="ECO:0000313" key="3">
    <source>
        <dbReference type="Proteomes" id="UP000277236"/>
    </source>
</evidence>
<sequence>MERFIRMLVSGLLLIMACHSFAQVAENAEASAGSVTQLSDRLHQIDQTLQSVTTIHDYSFISVRGQDVLLATPGADMSKSLWRLEYQVDGGKWEPKTSSSPVPIRNLKPGSEVKVRVLAAAGAQFQQAAYRVVFGSYPHMRYDLHHEEGLLKIPHGLTEPPFLATQAYTKALLEAWFTDSKAFPLEGGVIEFELDFKNGKKKLSKSYISDIAGKVSELVEFNRCEGGKYAGNFVHKNDVKGRNTWGTLYRVGQYSALNVLLENMADKPHEYDFGHICKRTLVNWSRN</sequence>
<accession>A0A3M4M7P6</accession>
<name>A0A3M4M7P6_PSECI</name>
<dbReference type="EMBL" id="RBRE01000014">
    <property type="protein sequence ID" value="RMQ49847.1"/>
    <property type="molecule type" value="Genomic_DNA"/>
</dbReference>
<protein>
    <recommendedName>
        <fullName evidence="4">Lipoprotein</fullName>
    </recommendedName>
</protein>
<evidence type="ECO:0000313" key="2">
    <source>
        <dbReference type="EMBL" id="RMQ49847.1"/>
    </source>
</evidence>
<keyword evidence="1" id="KW-0732">Signal</keyword>
<dbReference type="PROSITE" id="PS51257">
    <property type="entry name" value="PROKAR_LIPOPROTEIN"/>
    <property type="match status" value="1"/>
</dbReference>
<evidence type="ECO:0008006" key="4">
    <source>
        <dbReference type="Google" id="ProtNLM"/>
    </source>
</evidence>
<dbReference type="RefSeq" id="WP_122314526.1">
    <property type="nucleotide sequence ID" value="NZ_RBRE01000014.1"/>
</dbReference>
<dbReference type="Proteomes" id="UP000277236">
    <property type="component" value="Unassembled WGS sequence"/>
</dbReference>
<dbReference type="OrthoDB" id="5901060at2"/>
<reference evidence="2 3" key="1">
    <citation type="submission" date="2018-08" db="EMBL/GenBank/DDBJ databases">
        <title>Recombination of ecologically and evolutionarily significant loci maintains genetic cohesion in the Pseudomonas syringae species complex.</title>
        <authorList>
            <person name="Dillon M."/>
            <person name="Thakur S."/>
            <person name="Almeida R.N.D."/>
            <person name="Weir B.S."/>
            <person name="Guttman D.S."/>
        </authorList>
    </citation>
    <scope>NUCLEOTIDE SEQUENCE [LARGE SCALE GENOMIC DNA]</scope>
    <source>
        <strain evidence="2 3">ICMP 3353</strain>
    </source>
</reference>
<feature type="chain" id="PRO_5018158880" description="Lipoprotein" evidence="1">
    <location>
        <begin position="23"/>
        <end position="287"/>
    </location>
</feature>